<dbReference type="PROSITE" id="PS51257">
    <property type="entry name" value="PROKAR_LIPOPROTEIN"/>
    <property type="match status" value="1"/>
</dbReference>
<organism evidence="2 3">
    <name type="scientific">Kineosporia corallincola</name>
    <dbReference type="NCBI Taxonomy" id="2835133"/>
    <lineage>
        <taxon>Bacteria</taxon>
        <taxon>Bacillati</taxon>
        <taxon>Actinomycetota</taxon>
        <taxon>Actinomycetes</taxon>
        <taxon>Kineosporiales</taxon>
        <taxon>Kineosporiaceae</taxon>
        <taxon>Kineosporia</taxon>
    </lineage>
</organism>
<protein>
    <submittedName>
        <fullName evidence="2">CueP family metal-binding protein</fullName>
    </submittedName>
</protein>
<proteinExistence type="predicted"/>
<evidence type="ECO:0000313" key="3">
    <source>
        <dbReference type="Proteomes" id="UP001197247"/>
    </source>
</evidence>
<dbReference type="RefSeq" id="WP_214159829.1">
    <property type="nucleotide sequence ID" value="NZ_JAHBAY010000016.1"/>
</dbReference>
<evidence type="ECO:0000313" key="2">
    <source>
        <dbReference type="EMBL" id="MBT0773292.1"/>
    </source>
</evidence>
<dbReference type="NCBIfam" id="NF038094">
    <property type="entry name" value="CueP_fam"/>
    <property type="match status" value="1"/>
</dbReference>
<dbReference type="Proteomes" id="UP001197247">
    <property type="component" value="Unassembled WGS sequence"/>
</dbReference>
<gene>
    <name evidence="2" type="ORF">KIH74_30385</name>
</gene>
<reference evidence="2 3" key="1">
    <citation type="submission" date="2021-05" db="EMBL/GenBank/DDBJ databases">
        <title>Kineosporia and Streptomyces sp. nov. two new marine actinobacteria isolated from Coral.</title>
        <authorList>
            <person name="Buangrab K."/>
            <person name="Sutthacheep M."/>
            <person name="Yeemin T."/>
            <person name="Harunari E."/>
            <person name="Igarashi Y."/>
            <person name="Kanchanasin P."/>
            <person name="Tanasupawat S."/>
            <person name="Phongsopitanun W."/>
        </authorList>
    </citation>
    <scope>NUCLEOTIDE SEQUENCE [LARGE SCALE GENOMIC DNA]</scope>
    <source>
        <strain evidence="2 3">J2-2</strain>
    </source>
</reference>
<dbReference type="Pfam" id="PF21172">
    <property type="entry name" value="CueP"/>
    <property type="match status" value="1"/>
</dbReference>
<sequence>MRSSTRVLTSLVAVAGALALLAGCSSAPTAGGDGGAWLSGYGIDGLDAREVISRLDATAVGDRAGALRASVRPDVLLLSDDQGHETSLDLPEDQFYLSVAPYLDETHECFFHSLTTCKGEMGDQDVEITVTDKADGSVVLEQSVRTYDNGFAGVWLPRDIEATLTVRHADGTATLPIGTGDDDPTCLTTARLA</sequence>
<accession>A0ABS5TQD3</accession>
<name>A0ABS5TQD3_9ACTN</name>
<dbReference type="Gene3D" id="2.60.40.3700">
    <property type="match status" value="1"/>
</dbReference>
<feature type="signal peptide" evidence="1">
    <location>
        <begin position="1"/>
        <end position="30"/>
    </location>
</feature>
<feature type="chain" id="PRO_5047330356" evidence="1">
    <location>
        <begin position="31"/>
        <end position="193"/>
    </location>
</feature>
<keyword evidence="3" id="KW-1185">Reference proteome</keyword>
<comment type="caution">
    <text evidence="2">The sequence shown here is derived from an EMBL/GenBank/DDBJ whole genome shotgun (WGS) entry which is preliminary data.</text>
</comment>
<evidence type="ECO:0000256" key="1">
    <source>
        <dbReference type="SAM" id="SignalP"/>
    </source>
</evidence>
<keyword evidence="1" id="KW-0732">Signal</keyword>
<dbReference type="InterPro" id="IPR047808">
    <property type="entry name" value="CueP-like"/>
</dbReference>
<dbReference type="EMBL" id="JAHBAY010000016">
    <property type="protein sequence ID" value="MBT0773292.1"/>
    <property type="molecule type" value="Genomic_DNA"/>
</dbReference>